<proteinExistence type="predicted"/>
<sequence>MKSMFMPMPSSPFSSSPPVPARTPKRGGIQVQSSGRAAPSIEGDMTPSPGPAATVPDGEENSSGDKPTGTATSSPPTLFSLAILGNKLGTSQDVTDNSSNVKEAKA</sequence>
<protein>
    <submittedName>
        <fullName evidence="2">Uncharacterized protein</fullName>
    </submittedName>
</protein>
<evidence type="ECO:0000256" key="1">
    <source>
        <dbReference type="SAM" id="MobiDB-lite"/>
    </source>
</evidence>
<gene>
    <name evidence="2" type="ORF">AAFF_G00291940</name>
</gene>
<evidence type="ECO:0000313" key="3">
    <source>
        <dbReference type="Proteomes" id="UP001221898"/>
    </source>
</evidence>
<evidence type="ECO:0000313" key="2">
    <source>
        <dbReference type="EMBL" id="KAJ8406918.1"/>
    </source>
</evidence>
<feature type="region of interest" description="Disordered" evidence="1">
    <location>
        <begin position="1"/>
        <end position="78"/>
    </location>
</feature>
<keyword evidence="3" id="KW-1185">Reference proteome</keyword>
<feature type="compositionally biased region" description="Low complexity" evidence="1">
    <location>
        <begin position="1"/>
        <end position="14"/>
    </location>
</feature>
<dbReference type="AlphaFoldDB" id="A0AAD7WS20"/>
<dbReference type="EMBL" id="JAINUG010000041">
    <property type="protein sequence ID" value="KAJ8406918.1"/>
    <property type="molecule type" value="Genomic_DNA"/>
</dbReference>
<accession>A0AAD7WS20</accession>
<dbReference type="Proteomes" id="UP001221898">
    <property type="component" value="Unassembled WGS sequence"/>
</dbReference>
<name>A0AAD7WS20_9TELE</name>
<reference evidence="2" key="1">
    <citation type="journal article" date="2023" name="Science">
        <title>Genome structures resolve the early diversification of teleost fishes.</title>
        <authorList>
            <person name="Parey E."/>
            <person name="Louis A."/>
            <person name="Montfort J."/>
            <person name="Bouchez O."/>
            <person name="Roques C."/>
            <person name="Iampietro C."/>
            <person name="Lluch J."/>
            <person name="Castinel A."/>
            <person name="Donnadieu C."/>
            <person name="Desvignes T."/>
            <person name="Floi Bucao C."/>
            <person name="Jouanno E."/>
            <person name="Wen M."/>
            <person name="Mejri S."/>
            <person name="Dirks R."/>
            <person name="Jansen H."/>
            <person name="Henkel C."/>
            <person name="Chen W.J."/>
            <person name="Zahm M."/>
            <person name="Cabau C."/>
            <person name="Klopp C."/>
            <person name="Thompson A.W."/>
            <person name="Robinson-Rechavi M."/>
            <person name="Braasch I."/>
            <person name="Lecointre G."/>
            <person name="Bobe J."/>
            <person name="Postlethwait J.H."/>
            <person name="Berthelot C."/>
            <person name="Roest Crollius H."/>
            <person name="Guiguen Y."/>
        </authorList>
    </citation>
    <scope>NUCLEOTIDE SEQUENCE</scope>
    <source>
        <strain evidence="2">NC1722</strain>
    </source>
</reference>
<organism evidence="2 3">
    <name type="scientific">Aldrovandia affinis</name>
    <dbReference type="NCBI Taxonomy" id="143900"/>
    <lineage>
        <taxon>Eukaryota</taxon>
        <taxon>Metazoa</taxon>
        <taxon>Chordata</taxon>
        <taxon>Craniata</taxon>
        <taxon>Vertebrata</taxon>
        <taxon>Euteleostomi</taxon>
        <taxon>Actinopterygii</taxon>
        <taxon>Neopterygii</taxon>
        <taxon>Teleostei</taxon>
        <taxon>Notacanthiformes</taxon>
        <taxon>Halosauridae</taxon>
        <taxon>Aldrovandia</taxon>
    </lineage>
</organism>
<comment type="caution">
    <text evidence="2">The sequence shown here is derived from an EMBL/GenBank/DDBJ whole genome shotgun (WGS) entry which is preliminary data.</text>
</comment>